<reference evidence="2 3" key="1">
    <citation type="journal article" date="2010" name="Stand. Genomic Sci.">
        <title>Permanent draft genome sequence of Dethiosulfovibrio peptidovorans type strain (SEBR 4207).</title>
        <authorList>
            <person name="Labutti K."/>
            <person name="Mayilraj S."/>
            <person name="Clum A."/>
            <person name="Lucas S."/>
            <person name="Glavina Del Rio T."/>
            <person name="Nolan M."/>
            <person name="Tice H."/>
            <person name="Cheng J.F."/>
            <person name="Pitluck S."/>
            <person name="Liolios K."/>
            <person name="Ivanova N."/>
            <person name="Mavromatis K."/>
            <person name="Mikhailova N."/>
            <person name="Pati A."/>
            <person name="Goodwin L."/>
            <person name="Chen A."/>
            <person name="Palaniappan K."/>
            <person name="Land M."/>
            <person name="Hauser L."/>
            <person name="Chang Y.J."/>
            <person name="Jeffries C.D."/>
            <person name="Rohde M."/>
            <person name="Spring S."/>
            <person name="Goker M."/>
            <person name="Woyke T."/>
            <person name="Bristow J."/>
            <person name="Eisen J.A."/>
            <person name="Markowitz V."/>
            <person name="Hugenholtz P."/>
            <person name="Kyrpides N.C."/>
            <person name="Klenk H.P."/>
            <person name="Lapidus A."/>
        </authorList>
    </citation>
    <scope>NUCLEOTIDE SEQUENCE [LARGE SCALE GENOMIC DNA]</scope>
    <source>
        <strain evidence="2 3">DSM 11002</strain>
    </source>
</reference>
<evidence type="ECO:0008006" key="4">
    <source>
        <dbReference type="Google" id="ProtNLM"/>
    </source>
</evidence>
<evidence type="ECO:0000256" key="1">
    <source>
        <dbReference type="SAM" id="SignalP"/>
    </source>
</evidence>
<dbReference type="OrthoDB" id="1551200at2"/>
<accession>D2Z6E5</accession>
<dbReference type="eggNOG" id="ENOG5032YV6">
    <property type="taxonomic scope" value="Bacteria"/>
</dbReference>
<keyword evidence="3" id="KW-1185">Reference proteome</keyword>
<keyword evidence="1" id="KW-0732">Signal</keyword>
<dbReference type="AlphaFoldDB" id="D2Z6E5"/>
<sequence>MKKFVCLLAVVILCVSACSVAFADSTTLVEKMSLQDLNGFLSEEGFRPEIKNNGNCEFKLKGLIVQMFLYDDGTSVQFHCGWSNTNVTMEDVNKWNMEWRLAKAYLDVDGDPHLELDMDLDGGITVQRLRNFMQNCSFFLDKFVSRMN</sequence>
<evidence type="ECO:0000313" key="2">
    <source>
        <dbReference type="EMBL" id="EFC91042.1"/>
    </source>
</evidence>
<feature type="signal peptide" evidence="1">
    <location>
        <begin position="1"/>
        <end position="23"/>
    </location>
</feature>
<dbReference type="STRING" id="469381.Dpep_1016"/>
<feature type="chain" id="PRO_5003039818" description="YbjN domain-containing protein" evidence="1">
    <location>
        <begin position="24"/>
        <end position="148"/>
    </location>
</feature>
<comment type="caution">
    <text evidence="2">The sequence shown here is derived from an EMBL/GenBank/DDBJ whole genome shotgun (WGS) entry which is preliminary data.</text>
</comment>
<name>D2Z6E5_9BACT</name>
<gene>
    <name evidence="2" type="ORF">Dpep_1016</name>
</gene>
<dbReference type="Pfam" id="PF10722">
    <property type="entry name" value="YbjN"/>
    <property type="match status" value="1"/>
</dbReference>
<proteinExistence type="predicted"/>
<evidence type="ECO:0000313" key="3">
    <source>
        <dbReference type="Proteomes" id="UP000006427"/>
    </source>
</evidence>
<protein>
    <recommendedName>
        <fullName evidence="4">YbjN domain-containing protein</fullName>
    </recommendedName>
</protein>
<dbReference type="InterPro" id="IPR019660">
    <property type="entry name" value="Put_sensory_transdc_reg_YbjN"/>
</dbReference>
<dbReference type="EMBL" id="ABTR02000001">
    <property type="protein sequence ID" value="EFC91042.1"/>
    <property type="molecule type" value="Genomic_DNA"/>
</dbReference>
<dbReference type="RefSeq" id="WP_005660188.1">
    <property type="nucleotide sequence ID" value="NZ_ABTR02000001.1"/>
</dbReference>
<dbReference type="PaxDb" id="469381-Dpep_1016"/>
<organism evidence="2 3">
    <name type="scientific">Dethiosulfovibrio peptidovorans DSM 11002</name>
    <dbReference type="NCBI Taxonomy" id="469381"/>
    <lineage>
        <taxon>Bacteria</taxon>
        <taxon>Thermotogati</taxon>
        <taxon>Synergistota</taxon>
        <taxon>Synergistia</taxon>
        <taxon>Synergistales</taxon>
        <taxon>Dethiosulfovibrionaceae</taxon>
        <taxon>Dethiosulfovibrio</taxon>
    </lineage>
</organism>
<dbReference type="Proteomes" id="UP000006427">
    <property type="component" value="Unassembled WGS sequence"/>
</dbReference>